<keyword evidence="4" id="KW-1185">Reference proteome</keyword>
<feature type="compositionally biased region" description="Low complexity" evidence="1">
    <location>
        <begin position="19"/>
        <end position="36"/>
    </location>
</feature>
<accession>A0ABR8Z8G7</accession>
<keyword evidence="2" id="KW-0472">Membrane</keyword>
<keyword evidence="2" id="KW-1133">Transmembrane helix</keyword>
<dbReference type="SUPFAM" id="SSF50494">
    <property type="entry name" value="Trypsin-like serine proteases"/>
    <property type="match status" value="1"/>
</dbReference>
<name>A0ABR8Z8G7_9FLAO</name>
<reference evidence="3 4" key="1">
    <citation type="submission" date="2020-09" db="EMBL/GenBank/DDBJ databases">
        <title>Genome seq and assembly of Chryseobacterium sp.</title>
        <authorList>
            <person name="Chhetri G."/>
        </authorList>
    </citation>
    <scope>NUCLEOTIDE SEQUENCE [LARGE SCALE GENOMIC DNA]</scope>
    <source>
        <strain evidence="3 4">GCR10</strain>
    </source>
</reference>
<feature type="transmembrane region" description="Helical" evidence="2">
    <location>
        <begin position="72"/>
        <end position="91"/>
    </location>
</feature>
<dbReference type="Pfam" id="PF13365">
    <property type="entry name" value="Trypsin_2"/>
    <property type="match status" value="1"/>
</dbReference>
<dbReference type="Proteomes" id="UP000637299">
    <property type="component" value="Unassembled WGS sequence"/>
</dbReference>
<dbReference type="Gene3D" id="2.40.10.10">
    <property type="entry name" value="Trypsin-like serine proteases"/>
    <property type="match status" value="1"/>
</dbReference>
<feature type="compositionally biased region" description="Basic and acidic residues" evidence="1">
    <location>
        <begin position="1"/>
        <end position="17"/>
    </location>
</feature>
<evidence type="ECO:0000256" key="2">
    <source>
        <dbReference type="SAM" id="Phobius"/>
    </source>
</evidence>
<keyword evidence="2" id="KW-0812">Transmembrane</keyword>
<evidence type="ECO:0000313" key="4">
    <source>
        <dbReference type="Proteomes" id="UP000637299"/>
    </source>
</evidence>
<feature type="region of interest" description="Disordered" evidence="1">
    <location>
        <begin position="224"/>
        <end position="253"/>
    </location>
</feature>
<gene>
    <name evidence="3" type="ORF">IC610_03865</name>
</gene>
<sequence>MNNDHHESGEDFKENRQPENNSQNNEFSESFESENQIQNGNSEEPSDDVVESKVSSQQTIPVENKKKNPYKIAFFSLGGIILLSGISWFGYKFYKESQTAEPIVENACLDTDTKIYDAYKDAVVMVKHRYGYFARIKGKEIQLSVPEATEETLYGTAFFVDKNGNMISNSHVLQPWNTAENKERILTNTNNFKLKIASILTTDISEEGYETFIASNWGNASSEYYEEGDGGDYDEGSEGNSGEDFVTSTDSAPADSVETSVDIAASIPQKDYVSPDEIQVYMKTVDIAVALHDSSDEWLPCTVEKIADEEGVDLGILQLSNKQTPNTVVNTVSLENSVTDDKALKPGEKAVMIGYPLGEDLAMTNSGVKVQLYNGQISKESDGTKIQYSVTSTHGASGAPVFNNCGQLIAVNFSGVEQIQGYNFGIVSKQIRSSFPFSAVGTASVVPDK</sequence>
<proteinExistence type="predicted"/>
<evidence type="ECO:0000313" key="3">
    <source>
        <dbReference type="EMBL" id="MBD8081559.1"/>
    </source>
</evidence>
<comment type="caution">
    <text evidence="3">The sequence shown here is derived from an EMBL/GenBank/DDBJ whole genome shotgun (WGS) entry which is preliminary data.</text>
</comment>
<dbReference type="EMBL" id="JACYFS010000001">
    <property type="protein sequence ID" value="MBD8081559.1"/>
    <property type="molecule type" value="Genomic_DNA"/>
</dbReference>
<dbReference type="InterPro" id="IPR009003">
    <property type="entry name" value="Peptidase_S1_PA"/>
</dbReference>
<dbReference type="RefSeq" id="WP_191735321.1">
    <property type="nucleotide sequence ID" value="NZ_JACYFS010000001.1"/>
</dbReference>
<feature type="compositionally biased region" description="Acidic residues" evidence="1">
    <location>
        <begin position="224"/>
        <end position="237"/>
    </location>
</feature>
<organism evidence="3 4">
    <name type="scientific">Chryseobacterium caseinilyticum</name>
    <dbReference type="NCBI Taxonomy" id="2771428"/>
    <lineage>
        <taxon>Bacteria</taxon>
        <taxon>Pseudomonadati</taxon>
        <taxon>Bacteroidota</taxon>
        <taxon>Flavobacteriia</taxon>
        <taxon>Flavobacteriales</taxon>
        <taxon>Weeksellaceae</taxon>
        <taxon>Chryseobacterium group</taxon>
        <taxon>Chryseobacterium</taxon>
    </lineage>
</organism>
<evidence type="ECO:0000256" key="1">
    <source>
        <dbReference type="SAM" id="MobiDB-lite"/>
    </source>
</evidence>
<protein>
    <submittedName>
        <fullName evidence="3">Trypsin-like peptidase domain-containing protein</fullName>
    </submittedName>
</protein>
<dbReference type="InterPro" id="IPR043504">
    <property type="entry name" value="Peptidase_S1_PA_chymotrypsin"/>
</dbReference>
<feature type="region of interest" description="Disordered" evidence="1">
    <location>
        <begin position="1"/>
        <end position="60"/>
    </location>
</feature>